<dbReference type="EMBL" id="JAATJU010023900">
    <property type="protein sequence ID" value="KAH0506795.1"/>
    <property type="molecule type" value="Genomic_DNA"/>
</dbReference>
<organism evidence="5 6">
    <name type="scientific">Microtus ochrogaster</name>
    <name type="common">Prairie vole</name>
    <dbReference type="NCBI Taxonomy" id="79684"/>
    <lineage>
        <taxon>Eukaryota</taxon>
        <taxon>Metazoa</taxon>
        <taxon>Chordata</taxon>
        <taxon>Craniata</taxon>
        <taxon>Vertebrata</taxon>
        <taxon>Euteleostomi</taxon>
        <taxon>Mammalia</taxon>
        <taxon>Eutheria</taxon>
        <taxon>Euarchontoglires</taxon>
        <taxon>Glires</taxon>
        <taxon>Rodentia</taxon>
        <taxon>Myomorpha</taxon>
        <taxon>Muroidea</taxon>
        <taxon>Cricetidae</taxon>
        <taxon>Arvicolinae</taxon>
        <taxon>Microtus</taxon>
    </lineage>
</organism>
<dbReference type="GO" id="GO:0005179">
    <property type="term" value="F:hormone activity"/>
    <property type="evidence" value="ECO:0007669"/>
    <property type="project" value="InterPro"/>
</dbReference>
<keyword evidence="4" id="KW-1133">Transmembrane helix</keyword>
<dbReference type="AlphaFoldDB" id="A0A8J6G9K1"/>
<comment type="caution">
    <text evidence="5">The sequence shown here is derived from an EMBL/GenBank/DDBJ whole genome shotgun (WGS) entry which is preliminary data.</text>
</comment>
<evidence type="ECO:0000256" key="1">
    <source>
        <dbReference type="ARBA" id="ARBA00004613"/>
    </source>
</evidence>
<dbReference type="InterPro" id="IPR001400">
    <property type="entry name" value="Somatotropin/Prolactin"/>
</dbReference>
<dbReference type="PANTHER" id="PTHR11417">
    <property type="entry name" value="SOMATOTROPIN,PROLACTIN"/>
    <property type="match status" value="1"/>
</dbReference>
<dbReference type="SUPFAM" id="SSF47266">
    <property type="entry name" value="4-helical cytokines"/>
    <property type="match status" value="2"/>
</dbReference>
<comment type="similarity">
    <text evidence="2">Belongs to the somatotropin/prolactin family.</text>
</comment>
<dbReference type="GO" id="GO:0005615">
    <property type="term" value="C:extracellular space"/>
    <property type="evidence" value="ECO:0007669"/>
    <property type="project" value="TreeGrafter"/>
</dbReference>
<keyword evidence="4" id="KW-0472">Membrane</keyword>
<sequence length="328" mass="37910">MNESYSSFCFYIAGTLLIMLMLNLFLWEKVASVPVYTSFSGYDGMSLNELLDHAVTESYNIRDLTAEMHRIFMEDVRYTPGRWFPERDLTACHTSALSVLIPKNRAQQFWGEFLLKETIGLLGAWNNPLHHITTQLSHMEDAPNDIISKAKVIEGKIKELLAALKSILNKLELMTKRHQAVVNARLNCHSNATVHPDLGAEPTNIKNKKFLKSLIHYMGAWRRPLYHLVIELKAMQNVPESILSKVNTIEENNRELLDDLRWILTKVFPTAKIKENDPVWDYLSSLKSNEKQYKFLAMFNLSYCLRTDILHTVRHLRTLKCRITGKDC</sequence>
<dbReference type="GO" id="GO:0005148">
    <property type="term" value="F:prolactin receptor binding"/>
    <property type="evidence" value="ECO:0007669"/>
    <property type="project" value="TreeGrafter"/>
</dbReference>
<dbReference type="InterPro" id="IPR009079">
    <property type="entry name" value="4_helix_cytokine-like_core"/>
</dbReference>
<keyword evidence="4" id="KW-0812">Transmembrane</keyword>
<dbReference type="GO" id="GO:1903489">
    <property type="term" value="P:positive regulation of lactation"/>
    <property type="evidence" value="ECO:0007669"/>
    <property type="project" value="TreeGrafter"/>
</dbReference>
<comment type="subcellular location">
    <subcellularLocation>
        <location evidence="1">Secreted</location>
    </subcellularLocation>
</comment>
<proteinExistence type="inferred from homology"/>
<accession>A0A8J6G9K1</accession>
<dbReference type="PANTHER" id="PTHR11417:SF10">
    <property type="entry name" value="PROLACTIN-6A1"/>
    <property type="match status" value="1"/>
</dbReference>
<evidence type="ECO:0000256" key="4">
    <source>
        <dbReference type="SAM" id="Phobius"/>
    </source>
</evidence>
<dbReference type="GO" id="GO:0046427">
    <property type="term" value="P:positive regulation of receptor signaling pathway via JAK-STAT"/>
    <property type="evidence" value="ECO:0007669"/>
    <property type="project" value="TreeGrafter"/>
</dbReference>
<dbReference type="Proteomes" id="UP000710432">
    <property type="component" value="Unassembled WGS sequence"/>
</dbReference>
<name>A0A8J6G9K1_MICOH</name>
<protein>
    <submittedName>
        <fullName evidence="5">Prolactin-6A1</fullName>
    </submittedName>
</protein>
<evidence type="ECO:0000256" key="2">
    <source>
        <dbReference type="ARBA" id="ARBA00008474"/>
    </source>
</evidence>
<gene>
    <name evidence="5" type="ORF">LTLLF_172120</name>
</gene>
<evidence type="ECO:0000256" key="3">
    <source>
        <dbReference type="ARBA" id="ARBA00022525"/>
    </source>
</evidence>
<keyword evidence="3" id="KW-0964">Secreted</keyword>
<dbReference type="Pfam" id="PF00103">
    <property type="entry name" value="Hormone_1"/>
    <property type="match status" value="2"/>
</dbReference>
<reference evidence="5" key="1">
    <citation type="submission" date="2020-03" db="EMBL/GenBank/DDBJ databases">
        <title>Studies in the Genomics of Life Span.</title>
        <authorList>
            <person name="Glass D."/>
        </authorList>
    </citation>
    <scope>NUCLEOTIDE SEQUENCE</scope>
    <source>
        <strain evidence="5">LTLLF</strain>
        <tissue evidence="5">Muscle</tissue>
    </source>
</reference>
<evidence type="ECO:0000313" key="5">
    <source>
        <dbReference type="EMBL" id="KAH0506795.1"/>
    </source>
</evidence>
<dbReference type="GO" id="GO:0007565">
    <property type="term" value="P:female pregnancy"/>
    <property type="evidence" value="ECO:0007669"/>
    <property type="project" value="TreeGrafter"/>
</dbReference>
<evidence type="ECO:0000313" key="6">
    <source>
        <dbReference type="Proteomes" id="UP000710432"/>
    </source>
</evidence>
<dbReference type="GO" id="GO:0008284">
    <property type="term" value="P:positive regulation of cell population proliferation"/>
    <property type="evidence" value="ECO:0007669"/>
    <property type="project" value="TreeGrafter"/>
</dbReference>
<dbReference type="Gene3D" id="1.20.1250.10">
    <property type="match status" value="2"/>
</dbReference>
<dbReference type="GO" id="GO:0030879">
    <property type="term" value="P:mammary gland development"/>
    <property type="evidence" value="ECO:0007669"/>
    <property type="project" value="TreeGrafter"/>
</dbReference>
<dbReference type="GO" id="GO:0031667">
    <property type="term" value="P:response to nutrient levels"/>
    <property type="evidence" value="ECO:0007669"/>
    <property type="project" value="TreeGrafter"/>
</dbReference>
<feature type="transmembrane region" description="Helical" evidence="4">
    <location>
        <begin position="7"/>
        <end position="27"/>
    </location>
</feature>